<dbReference type="GO" id="GO:0016779">
    <property type="term" value="F:nucleotidyltransferase activity"/>
    <property type="evidence" value="ECO:0007669"/>
    <property type="project" value="UniProtKB-KW"/>
</dbReference>
<dbReference type="Proteomes" id="UP000644010">
    <property type="component" value="Unassembled WGS sequence"/>
</dbReference>
<dbReference type="PANTHER" id="PTHR43267:SF1">
    <property type="entry name" value="TRNA THREONYLCARBAMOYLADENOSINE DEHYDRATASE"/>
    <property type="match status" value="1"/>
</dbReference>
<dbReference type="SUPFAM" id="SSF69572">
    <property type="entry name" value="Activating enzymes of the ubiquitin-like proteins"/>
    <property type="match status" value="1"/>
</dbReference>
<dbReference type="EMBL" id="JACOOI010000010">
    <property type="protein sequence ID" value="MBC5643474.1"/>
    <property type="molecule type" value="Genomic_DNA"/>
</dbReference>
<keyword evidence="2" id="KW-0808">Transferase</keyword>
<dbReference type="RefSeq" id="WP_186959458.1">
    <property type="nucleotide sequence ID" value="NZ_JACOOI010000010.1"/>
</dbReference>
<organism evidence="2 3">
    <name type="scientific">Parabacteroides segnis</name>
    <dbReference type="NCBI Taxonomy" id="2763058"/>
    <lineage>
        <taxon>Bacteria</taxon>
        <taxon>Pseudomonadati</taxon>
        <taxon>Bacteroidota</taxon>
        <taxon>Bacteroidia</taxon>
        <taxon>Bacteroidales</taxon>
        <taxon>Tannerellaceae</taxon>
        <taxon>Parabacteroides</taxon>
    </lineage>
</organism>
<comment type="caution">
    <text evidence="2">The sequence shown here is derived from an EMBL/GenBank/DDBJ whole genome shotgun (WGS) entry which is preliminary data.</text>
</comment>
<evidence type="ECO:0000259" key="1">
    <source>
        <dbReference type="Pfam" id="PF00899"/>
    </source>
</evidence>
<evidence type="ECO:0000313" key="2">
    <source>
        <dbReference type="EMBL" id="MBC5643474.1"/>
    </source>
</evidence>
<keyword evidence="3" id="KW-1185">Reference proteome</keyword>
<accession>A0ABR7E2V1</accession>
<protein>
    <submittedName>
        <fullName evidence="2">ThiF family adenylyltransferase</fullName>
    </submittedName>
</protein>
<dbReference type="InterPro" id="IPR045886">
    <property type="entry name" value="ThiF/MoeB/HesA"/>
</dbReference>
<gene>
    <name evidence="2" type="ORF">H8S77_11305</name>
</gene>
<feature type="domain" description="THIF-type NAD/FAD binding fold" evidence="1">
    <location>
        <begin position="6"/>
        <end position="114"/>
    </location>
</feature>
<proteinExistence type="predicted"/>
<dbReference type="PANTHER" id="PTHR43267">
    <property type="entry name" value="TRNA THREONYLCARBAMOYLADENOSINE DEHYDRATASE"/>
    <property type="match status" value="1"/>
</dbReference>
<dbReference type="InterPro" id="IPR000594">
    <property type="entry name" value="ThiF_NAD_FAD-bd"/>
</dbReference>
<keyword evidence="2" id="KW-0548">Nucleotidyltransferase</keyword>
<sequence>MENERYKRNNIYINETEQNLIAQTKILLAGAGLGSYIAECALRIGFENLTIIDGDSVELSNLNRQNYIMDNIGHSKTESLLKRLYEINPGANIKVENVFLNKNNLQDYIKGVNIA</sequence>
<dbReference type="Pfam" id="PF00899">
    <property type="entry name" value="ThiF"/>
    <property type="match status" value="1"/>
</dbReference>
<dbReference type="InterPro" id="IPR035985">
    <property type="entry name" value="Ubiquitin-activating_enz"/>
</dbReference>
<dbReference type="Gene3D" id="3.40.50.720">
    <property type="entry name" value="NAD(P)-binding Rossmann-like Domain"/>
    <property type="match status" value="1"/>
</dbReference>
<name>A0ABR7E2V1_9BACT</name>
<evidence type="ECO:0000313" key="3">
    <source>
        <dbReference type="Proteomes" id="UP000644010"/>
    </source>
</evidence>
<reference evidence="2 3" key="1">
    <citation type="submission" date="2020-08" db="EMBL/GenBank/DDBJ databases">
        <title>Genome public.</title>
        <authorList>
            <person name="Liu C."/>
            <person name="Sun Q."/>
        </authorList>
    </citation>
    <scope>NUCLEOTIDE SEQUENCE [LARGE SCALE GENOMIC DNA]</scope>
    <source>
        <strain evidence="2 3">BX2</strain>
    </source>
</reference>